<gene>
    <name evidence="1" type="ORF">KQX54_016118</name>
</gene>
<name>A0AAV7IWW5_COTGL</name>
<organism evidence="1 2">
    <name type="scientific">Cotesia glomerata</name>
    <name type="common">Lepidopteran parasitic wasp</name>
    <name type="synonym">Apanteles glomeratus</name>
    <dbReference type="NCBI Taxonomy" id="32391"/>
    <lineage>
        <taxon>Eukaryota</taxon>
        <taxon>Metazoa</taxon>
        <taxon>Ecdysozoa</taxon>
        <taxon>Arthropoda</taxon>
        <taxon>Hexapoda</taxon>
        <taxon>Insecta</taxon>
        <taxon>Pterygota</taxon>
        <taxon>Neoptera</taxon>
        <taxon>Endopterygota</taxon>
        <taxon>Hymenoptera</taxon>
        <taxon>Apocrita</taxon>
        <taxon>Ichneumonoidea</taxon>
        <taxon>Braconidae</taxon>
        <taxon>Microgastrinae</taxon>
        <taxon>Cotesia</taxon>
    </lineage>
</organism>
<dbReference type="Proteomes" id="UP000826195">
    <property type="component" value="Unassembled WGS sequence"/>
</dbReference>
<reference evidence="1 2" key="1">
    <citation type="journal article" date="2021" name="J. Hered.">
        <title>A chromosome-level genome assembly of the parasitoid wasp, Cotesia glomerata (Hymenoptera: Braconidae).</title>
        <authorList>
            <person name="Pinto B.J."/>
            <person name="Weis J.J."/>
            <person name="Gamble T."/>
            <person name="Ode P.J."/>
            <person name="Paul R."/>
            <person name="Zaspel J.M."/>
        </authorList>
    </citation>
    <scope>NUCLEOTIDE SEQUENCE [LARGE SCALE GENOMIC DNA]</scope>
    <source>
        <strain evidence="1">CgM1</strain>
    </source>
</reference>
<evidence type="ECO:0000313" key="1">
    <source>
        <dbReference type="EMBL" id="KAH0561297.1"/>
    </source>
</evidence>
<dbReference type="AlphaFoldDB" id="A0AAV7IWW5"/>
<evidence type="ECO:0000313" key="2">
    <source>
        <dbReference type="Proteomes" id="UP000826195"/>
    </source>
</evidence>
<protein>
    <submittedName>
        <fullName evidence="1">Uncharacterized protein</fullName>
    </submittedName>
</protein>
<accession>A0AAV7IWW5</accession>
<keyword evidence="2" id="KW-1185">Reference proteome</keyword>
<sequence length="151" mass="17794">MSKLTKDLYTFKPFVLKEHAPIDDEDPEGRCNSKIYYKGYNLYIYGGLDPMVLDYNGRGHDVSKPEFRDMWVLFFDGKTIFTFFSLDCNGNVDENVDDDVYDDDDDDDGQHNHFIPYSFLKLAAFDVENRRWRMIYTHGDVALWKKSDKSK</sequence>
<comment type="caution">
    <text evidence="1">The sequence shown here is derived from an EMBL/GenBank/DDBJ whole genome shotgun (WGS) entry which is preliminary data.</text>
</comment>
<proteinExistence type="predicted"/>
<dbReference type="EMBL" id="JAHXZJ010000374">
    <property type="protein sequence ID" value="KAH0561297.1"/>
    <property type="molecule type" value="Genomic_DNA"/>
</dbReference>